<dbReference type="PANTHER" id="PTHR37017:SF11">
    <property type="entry name" value="ESTERASE_LIPASE_THIOESTERASE DOMAIN-CONTAINING PROTEIN"/>
    <property type="match status" value="1"/>
</dbReference>
<dbReference type="PANTHER" id="PTHR37017">
    <property type="entry name" value="AB HYDROLASE-1 DOMAIN-CONTAINING PROTEIN-RELATED"/>
    <property type="match status" value="1"/>
</dbReference>
<dbReference type="Pfam" id="PF12697">
    <property type="entry name" value="Abhydrolase_6"/>
    <property type="match status" value="1"/>
</dbReference>
<feature type="domain" description="AB hydrolase-1" evidence="1">
    <location>
        <begin position="13"/>
        <end position="234"/>
    </location>
</feature>
<organism evidence="2 3">
    <name type="scientific">Streptacidiphilus cavernicola</name>
    <dbReference type="NCBI Taxonomy" id="3342716"/>
    <lineage>
        <taxon>Bacteria</taxon>
        <taxon>Bacillati</taxon>
        <taxon>Actinomycetota</taxon>
        <taxon>Actinomycetes</taxon>
        <taxon>Kitasatosporales</taxon>
        <taxon>Streptomycetaceae</taxon>
        <taxon>Streptacidiphilus</taxon>
    </lineage>
</organism>
<dbReference type="InterPro" id="IPR052897">
    <property type="entry name" value="Sec-Metab_Biosynth_Hydrolase"/>
</dbReference>
<sequence length="245" mass="25320">MTDTTISPTSPTVVLVHGAFADAGSWAFVTERLISAGVPVVAVVNPLRGISHDAAYVASLINQIPGPVLAVGHSYGGAIITNAVPHTSNVVGLVYVAAFAPDEGEVLGDIVARSTDSVLTTALQEYQFPTDNGSDTATEVRIDPAKFRAVFTADLPQLQSDVYALSQRPIAAGAFAEKSGPAAWKDLPAWAAVGTADTAAGSDVVREMAQRAGADITEIEGSHVIMISQPDAVTQVILKALKSVS</sequence>
<dbReference type="Proteomes" id="UP001592528">
    <property type="component" value="Unassembled WGS sequence"/>
</dbReference>
<dbReference type="InterPro" id="IPR029058">
    <property type="entry name" value="AB_hydrolase_fold"/>
</dbReference>
<dbReference type="InterPro" id="IPR000073">
    <property type="entry name" value="AB_hydrolase_1"/>
</dbReference>
<dbReference type="SUPFAM" id="SSF53474">
    <property type="entry name" value="alpha/beta-Hydrolases"/>
    <property type="match status" value="1"/>
</dbReference>
<keyword evidence="3" id="KW-1185">Reference proteome</keyword>
<gene>
    <name evidence="2" type="ORF">ACEZDJ_30520</name>
</gene>
<evidence type="ECO:0000259" key="1">
    <source>
        <dbReference type="Pfam" id="PF12697"/>
    </source>
</evidence>
<evidence type="ECO:0000313" key="2">
    <source>
        <dbReference type="EMBL" id="MFC1405632.1"/>
    </source>
</evidence>
<dbReference type="EMBL" id="JBHEZZ010000022">
    <property type="protein sequence ID" value="MFC1405632.1"/>
    <property type="molecule type" value="Genomic_DNA"/>
</dbReference>
<proteinExistence type="predicted"/>
<keyword evidence="2" id="KW-0378">Hydrolase</keyword>
<evidence type="ECO:0000313" key="3">
    <source>
        <dbReference type="Proteomes" id="UP001592528"/>
    </source>
</evidence>
<protein>
    <submittedName>
        <fullName evidence="2">Alpha/beta fold hydrolase</fullName>
    </submittedName>
</protein>
<accession>A0ABV6UVY3</accession>
<name>A0ABV6UVY3_9ACTN</name>
<dbReference type="Gene3D" id="3.40.50.1820">
    <property type="entry name" value="alpha/beta hydrolase"/>
    <property type="match status" value="1"/>
</dbReference>
<dbReference type="RefSeq" id="WP_030261365.1">
    <property type="nucleotide sequence ID" value="NZ_JBHEZZ010000022.1"/>
</dbReference>
<dbReference type="GO" id="GO:0016787">
    <property type="term" value="F:hydrolase activity"/>
    <property type="evidence" value="ECO:0007669"/>
    <property type="project" value="UniProtKB-KW"/>
</dbReference>
<comment type="caution">
    <text evidence="2">The sequence shown here is derived from an EMBL/GenBank/DDBJ whole genome shotgun (WGS) entry which is preliminary data.</text>
</comment>
<reference evidence="2 3" key="1">
    <citation type="submission" date="2024-09" db="EMBL/GenBank/DDBJ databases">
        <authorList>
            <person name="Lee S.D."/>
        </authorList>
    </citation>
    <scope>NUCLEOTIDE SEQUENCE [LARGE SCALE GENOMIC DNA]</scope>
    <source>
        <strain evidence="2 3">N1-5</strain>
    </source>
</reference>